<dbReference type="PROSITE" id="PS50887">
    <property type="entry name" value="GGDEF"/>
    <property type="match status" value="1"/>
</dbReference>
<feature type="coiled-coil region" evidence="2">
    <location>
        <begin position="85"/>
        <end position="112"/>
    </location>
</feature>
<dbReference type="GO" id="GO:0043709">
    <property type="term" value="P:cell adhesion involved in single-species biofilm formation"/>
    <property type="evidence" value="ECO:0007669"/>
    <property type="project" value="TreeGrafter"/>
</dbReference>
<evidence type="ECO:0000256" key="1">
    <source>
        <dbReference type="ARBA" id="ARBA00012528"/>
    </source>
</evidence>
<dbReference type="GO" id="GO:0052621">
    <property type="term" value="F:diguanylate cyclase activity"/>
    <property type="evidence" value="ECO:0007669"/>
    <property type="project" value="UniProtKB-EC"/>
</dbReference>
<gene>
    <name evidence="4" type="ORF">CP985_04110</name>
</gene>
<dbReference type="AlphaFoldDB" id="A0AAX2AK39"/>
<keyword evidence="2" id="KW-0175">Coiled coil</keyword>
<evidence type="ECO:0000313" key="5">
    <source>
        <dbReference type="Proteomes" id="UP000290092"/>
    </source>
</evidence>
<dbReference type="KEGG" id="amyt:AMYT_0113"/>
<dbReference type="SMART" id="SM00267">
    <property type="entry name" value="GGDEF"/>
    <property type="match status" value="1"/>
</dbReference>
<dbReference type="PANTHER" id="PTHR45138">
    <property type="entry name" value="REGULATORY COMPONENTS OF SENSORY TRANSDUCTION SYSTEM"/>
    <property type="match status" value="1"/>
</dbReference>
<dbReference type="Pfam" id="PF00990">
    <property type="entry name" value="GGDEF"/>
    <property type="match status" value="1"/>
</dbReference>
<protein>
    <recommendedName>
        <fullName evidence="1">diguanylate cyclase</fullName>
        <ecNumber evidence="1">2.7.7.65</ecNumber>
    </recommendedName>
</protein>
<dbReference type="GO" id="GO:0005886">
    <property type="term" value="C:plasma membrane"/>
    <property type="evidence" value="ECO:0007669"/>
    <property type="project" value="TreeGrafter"/>
</dbReference>
<dbReference type="InterPro" id="IPR050469">
    <property type="entry name" value="Diguanylate_Cyclase"/>
</dbReference>
<dbReference type="Gene3D" id="3.30.70.270">
    <property type="match status" value="1"/>
</dbReference>
<dbReference type="GO" id="GO:1902201">
    <property type="term" value="P:negative regulation of bacterial-type flagellum-dependent cell motility"/>
    <property type="evidence" value="ECO:0007669"/>
    <property type="project" value="TreeGrafter"/>
</dbReference>
<sequence>MSNMLKEVTFLTVKELQNEDIILPSKYSKIFENNAKKLEINFDDENIILKDLYEDTTNVNSVVKQTNENLNFLHQSTDDARVAIINKDEKSLHNIYNELAKMKEKIDFLQKELFSDTLTKAYNRKWFMDYYLVDRKFIENGALSFIDVNKFKDINNTYGHLIGDQVLKYLVSFLKQELDFSGVNVLRYAGDVFMIVFNEEATNSLDIELLLSQAQEKLANQKLKTAKVNNISFSFSYGLTNFVKDEEVEIVLNKADELMSKNKESSREF</sequence>
<dbReference type="InterPro" id="IPR029787">
    <property type="entry name" value="Nucleotide_cyclase"/>
</dbReference>
<dbReference type="CDD" id="cd01949">
    <property type="entry name" value="GGDEF"/>
    <property type="match status" value="1"/>
</dbReference>
<dbReference type="Proteomes" id="UP000290092">
    <property type="component" value="Unassembled WGS sequence"/>
</dbReference>
<dbReference type="EC" id="2.7.7.65" evidence="1"/>
<feature type="domain" description="GGDEF" evidence="3">
    <location>
        <begin position="139"/>
        <end position="269"/>
    </location>
</feature>
<reference evidence="4 5" key="1">
    <citation type="submission" date="2017-09" db="EMBL/GenBank/DDBJ databases">
        <title>Genomics of the genus Arcobacter.</title>
        <authorList>
            <person name="Perez-Cataluna A."/>
            <person name="Figueras M.J."/>
            <person name="Salas-Masso N."/>
        </authorList>
    </citation>
    <scope>NUCLEOTIDE SEQUENCE [LARGE SCALE GENOMIC DNA]</scope>
    <source>
        <strain evidence="4 5">CECT 7386</strain>
    </source>
</reference>
<evidence type="ECO:0000256" key="2">
    <source>
        <dbReference type="SAM" id="Coils"/>
    </source>
</evidence>
<evidence type="ECO:0000313" key="4">
    <source>
        <dbReference type="EMBL" id="RXK16348.1"/>
    </source>
</evidence>
<dbReference type="InterPro" id="IPR000160">
    <property type="entry name" value="GGDEF_dom"/>
</dbReference>
<dbReference type="PANTHER" id="PTHR45138:SF6">
    <property type="entry name" value="DIGUANYLATE CYCLASE DGCN"/>
    <property type="match status" value="1"/>
</dbReference>
<dbReference type="InterPro" id="IPR043128">
    <property type="entry name" value="Rev_trsase/Diguanyl_cyclase"/>
</dbReference>
<dbReference type="RefSeq" id="WP_114840634.1">
    <property type="nucleotide sequence ID" value="NZ_CP031219.1"/>
</dbReference>
<dbReference type="EMBL" id="NXID01000010">
    <property type="protein sequence ID" value="RXK16348.1"/>
    <property type="molecule type" value="Genomic_DNA"/>
</dbReference>
<comment type="caution">
    <text evidence="4">The sequence shown here is derived from an EMBL/GenBank/DDBJ whole genome shotgun (WGS) entry which is preliminary data.</text>
</comment>
<name>A0AAX2AK39_9BACT</name>
<dbReference type="SUPFAM" id="SSF55073">
    <property type="entry name" value="Nucleotide cyclase"/>
    <property type="match status" value="1"/>
</dbReference>
<dbReference type="NCBIfam" id="TIGR00254">
    <property type="entry name" value="GGDEF"/>
    <property type="match status" value="1"/>
</dbReference>
<keyword evidence="5" id="KW-1185">Reference proteome</keyword>
<proteinExistence type="predicted"/>
<evidence type="ECO:0000259" key="3">
    <source>
        <dbReference type="PROSITE" id="PS50887"/>
    </source>
</evidence>
<organism evidence="4 5">
    <name type="scientific">Malaciobacter mytili LMG 24559</name>
    <dbReference type="NCBI Taxonomy" id="1032238"/>
    <lineage>
        <taxon>Bacteria</taxon>
        <taxon>Pseudomonadati</taxon>
        <taxon>Campylobacterota</taxon>
        <taxon>Epsilonproteobacteria</taxon>
        <taxon>Campylobacterales</taxon>
        <taxon>Arcobacteraceae</taxon>
        <taxon>Malaciobacter</taxon>
    </lineage>
</organism>
<accession>A0AAX2AK39</accession>